<evidence type="ECO:0000259" key="1">
    <source>
        <dbReference type="Pfam" id="PF05272"/>
    </source>
</evidence>
<sequence length="786" mass="86903">MSTKTAADLTLDLSVAPSVSSRRWEAATLTWDRLVDRAHHPEAVKDCGGYVAGRLKGTARRKGQVEYRSAVTLDADAASETLPAVVAGLGLRALVHSTYSHTRAHPRYRVIFPIMGPGLSEEEYPRVARGLIEALGEAQFDPGSTQPERLMFWPATANPDEYEVVECQGETATAQGLLRDFGGLGPTPDHMPGSKRDPLGLPGVAGAFNRVYDMARAVETFHLPYDPVDGEPNRWHYTPAESEGGVIVYPDGYAFSNHASDPAYGRALSMFDLVALHVYGGEDRAAGVPQSTAPADRPSIQRAMREFAARPEIVTELVAADFADVDGDEDGAALPEWVLEFHLHPKTGKPLDDVHNWDLLMKHDPVLRSLARNNMDLTTVTRCPFPWRTVEAGKDDALTNADRAQISAHLQRAYSMPRPAQEQLNGVIDMVAQDHSFHPVVEYLEGLEWDGVSRIETYLPGAADAYTRRVARLVAVQAVARALDPGVKVDNCLILTGRQGLGKSWFVETMARGWTCTLGPIEGGGLRDTVMAMTRSWITVADEGFAMKKADAEALKQFVTLTHDVIRLPYAREHVKLPRRQVIWGTTNDAVFLRAQEGNRRFLIVEVAEKLDFGKYSDEYVNQVWAEAVHIWKTSRDKYGLKDNPELFLSSEEEAAAESVRSMATEEDSVGGLIQAYLDTLVPANWADMSPDERISWLRDAEQGIVSGTHPIEVVCSLEIWEIALGRERGKHSRVDILQITNALKQLPGWFGPMPKPTRLPFYGPQRVFARLDEPTDVSDSPESLI</sequence>
<evidence type="ECO:0000313" key="2">
    <source>
        <dbReference type="EMBL" id="DAD86509.1"/>
    </source>
</evidence>
<dbReference type="PANTHER" id="PTHR34985:SF1">
    <property type="entry name" value="SLR0554 PROTEIN"/>
    <property type="match status" value="1"/>
</dbReference>
<organism evidence="2">
    <name type="scientific">Siphoviridae sp. ctu1h4</name>
    <dbReference type="NCBI Taxonomy" id="2826499"/>
    <lineage>
        <taxon>Viruses</taxon>
        <taxon>Duplodnaviria</taxon>
        <taxon>Heunggongvirae</taxon>
        <taxon>Uroviricota</taxon>
        <taxon>Caudoviricetes</taxon>
    </lineage>
</organism>
<protein>
    <submittedName>
        <fullName evidence="2">Virulence associated protein E</fullName>
    </submittedName>
</protein>
<dbReference type="PANTHER" id="PTHR34985">
    <property type="entry name" value="SLR0554 PROTEIN"/>
    <property type="match status" value="1"/>
</dbReference>
<dbReference type="Pfam" id="PF05272">
    <property type="entry name" value="VapE-like_dom"/>
    <property type="match status" value="1"/>
</dbReference>
<name>A0A8S5MVS7_9CAUD</name>
<reference evidence="2" key="1">
    <citation type="journal article" date="2021" name="Proc. Natl. Acad. Sci. U.S.A.">
        <title>A Catalog of Tens of Thousands of Viruses from Human Metagenomes Reveals Hidden Associations with Chronic Diseases.</title>
        <authorList>
            <person name="Tisza M.J."/>
            <person name="Buck C.B."/>
        </authorList>
    </citation>
    <scope>NUCLEOTIDE SEQUENCE</scope>
    <source>
        <strain evidence="2">Ctu1h4</strain>
    </source>
</reference>
<proteinExistence type="predicted"/>
<feature type="domain" description="Virulence-associated protein E-like" evidence="1">
    <location>
        <begin position="444"/>
        <end position="661"/>
    </location>
</feature>
<dbReference type="EMBL" id="BK015001">
    <property type="protein sequence ID" value="DAD86509.1"/>
    <property type="molecule type" value="Genomic_DNA"/>
</dbReference>
<dbReference type="InterPro" id="IPR007936">
    <property type="entry name" value="VapE-like_dom"/>
</dbReference>
<accession>A0A8S5MVS7</accession>